<evidence type="ECO:0000259" key="1">
    <source>
        <dbReference type="Pfam" id="PF00425"/>
    </source>
</evidence>
<evidence type="ECO:0000313" key="2">
    <source>
        <dbReference type="EMBL" id="AIL46891.1"/>
    </source>
</evidence>
<dbReference type="Gene3D" id="3.60.120.10">
    <property type="entry name" value="Anthranilate synthase"/>
    <property type="match status" value="1"/>
</dbReference>
<name>A0A077EGX6_9FLAO</name>
<dbReference type="HOGENOM" id="CLU_006493_8_0_10"/>
<dbReference type="KEGG" id="eao:BD94_3116"/>
<dbReference type="PANTHER" id="PTHR42839:SF2">
    <property type="entry name" value="ISOCHORISMATE SYNTHASE ENTC"/>
    <property type="match status" value="1"/>
</dbReference>
<reference evidence="2" key="2">
    <citation type="journal article" date="2015" name="Genome Biol. Evol.">
        <title>Complete Genome Sequence and Transcriptomic Analysis of the Novel Pathogen Elizabethkingia anophelis in Response to Oxidative Stress.</title>
        <authorList>
            <person name="Li Y."/>
            <person name="Liu Y."/>
            <person name="Chew S.C."/>
            <person name="Tay M."/>
            <person name="Salido M.M."/>
            <person name="Teo J."/>
            <person name="Lauro F.M."/>
            <person name="Givskov M."/>
            <person name="Yang L."/>
        </authorList>
    </citation>
    <scope>NUCLEOTIDE SEQUENCE</scope>
    <source>
        <strain evidence="2">NUHP1</strain>
    </source>
</reference>
<dbReference type="SUPFAM" id="SSF56322">
    <property type="entry name" value="ADC synthase"/>
    <property type="match status" value="1"/>
</dbReference>
<accession>A0A077EGX6</accession>
<dbReference type="PANTHER" id="PTHR42839">
    <property type="entry name" value="ISOCHORISMATE SYNTHASE ENTC"/>
    <property type="match status" value="1"/>
</dbReference>
<dbReference type="STRING" id="1338011.BD94_3116"/>
<dbReference type="InterPro" id="IPR015890">
    <property type="entry name" value="Chorismate_C"/>
</dbReference>
<protein>
    <submittedName>
        <fullName evidence="2">Isochorismate synthase / Menaquinone-specific isochorismate synthase</fullName>
    </submittedName>
</protein>
<dbReference type="Proteomes" id="UP000028933">
    <property type="component" value="Chromosome"/>
</dbReference>
<organism evidence="2 3">
    <name type="scientific">Elizabethkingia anophelis NUHP1</name>
    <dbReference type="NCBI Taxonomy" id="1338011"/>
    <lineage>
        <taxon>Bacteria</taxon>
        <taxon>Pseudomonadati</taxon>
        <taxon>Bacteroidota</taxon>
        <taxon>Flavobacteriia</taxon>
        <taxon>Flavobacteriales</taxon>
        <taxon>Weeksellaceae</taxon>
        <taxon>Elizabethkingia</taxon>
    </lineage>
</organism>
<dbReference type="RefSeq" id="WP_024566132.1">
    <property type="nucleotide sequence ID" value="NZ_CP007547.1"/>
</dbReference>
<feature type="domain" description="Chorismate-utilising enzyme C-terminal" evidence="1">
    <location>
        <begin position="71"/>
        <end position="313"/>
    </location>
</feature>
<evidence type="ECO:0000313" key="3">
    <source>
        <dbReference type="Proteomes" id="UP000028933"/>
    </source>
</evidence>
<proteinExistence type="predicted"/>
<dbReference type="EMBL" id="CP007547">
    <property type="protein sequence ID" value="AIL46891.1"/>
    <property type="molecule type" value="Genomic_DNA"/>
</dbReference>
<gene>
    <name evidence="2" type="ORF">BD94_3116</name>
</gene>
<dbReference type="eggNOG" id="COG1169">
    <property type="taxonomic scope" value="Bacteria"/>
</dbReference>
<reference evidence="2" key="1">
    <citation type="journal article" date="2013" name="Lancet">
        <title>First case of E anophelis outbreak in an intensive-care unit.</title>
        <authorList>
            <person name="Teo J."/>
            <person name="Tan S.Y."/>
            <person name="Tay M."/>
            <person name="Ding Y."/>
            <person name="Kjelleberg S."/>
            <person name="Givskov M."/>
            <person name="Lin R.T."/>
            <person name="Yang L."/>
        </authorList>
    </citation>
    <scope>NUCLEOTIDE SEQUENCE [LARGE SCALE GENOMIC DNA]</scope>
    <source>
        <strain evidence="2">NUHP1</strain>
    </source>
</reference>
<dbReference type="InterPro" id="IPR005801">
    <property type="entry name" value="ADC_synthase"/>
</dbReference>
<dbReference type="Pfam" id="PF00425">
    <property type="entry name" value="Chorismate_bind"/>
    <property type="match status" value="1"/>
</dbReference>
<sequence>MILFKFPFKEVFYTLNNNTPLENTIRFHSFDNLREIIFSGSYQPITEEEILNLNITSQNLQQEYQSPPESKDEYISRIENVIGIIKDNQLPKVVISRQKWVPISEHETIDLGSTFLKLCKDYPNAFIHLFADKDEAWIGATPEVLGQYNKITKDFETMSLAGTLPVSEEWSEKEIEEQKPVSTYIQSVLGRYSQQVKISPVYDHISGNIKHLRNDFKAVINRHNISDLIKELHPTPAVCGVPKEQCSEIIKNNEKYNRAFYAGYIQTEQDNEITCFVNLRCAQLFRNGILLYAGGGITALSEPEKEWKETEMKADAVLQRLTFLGT</sequence>
<dbReference type="AlphaFoldDB" id="A0A077EGX6"/>